<sequence>MKMMRAVLAVAHVLLVTGCAASPVASTPTPTPTPTPEFATEAEVASVIAKRATDWRETLDGAFECRTVWVLGEGPLDEMKGTSCFMEAKTINITAELALDDLDALAIPPSMTTAIADLRVPLSGLKSIDLEGLCGTGSEPTSEDACNKALGAQNFHFSQLESALDGLSPWT</sequence>
<dbReference type="EMBL" id="JANLCK010000001">
    <property type="protein sequence ID" value="MCS5724736.1"/>
    <property type="molecule type" value="Genomic_DNA"/>
</dbReference>
<evidence type="ECO:0000313" key="2">
    <source>
        <dbReference type="EMBL" id="MCS5724736.1"/>
    </source>
</evidence>
<dbReference type="RefSeq" id="WP_259525164.1">
    <property type="nucleotide sequence ID" value="NZ_JANLCK010000001.1"/>
</dbReference>
<protein>
    <recommendedName>
        <fullName evidence="4">Lipoprotein</fullName>
    </recommendedName>
</protein>
<evidence type="ECO:0008006" key="4">
    <source>
        <dbReference type="Google" id="ProtNLM"/>
    </source>
</evidence>
<organism evidence="2 3">
    <name type="scientific">Herbiconiux oxytropis</name>
    <dbReference type="NCBI Taxonomy" id="2970915"/>
    <lineage>
        <taxon>Bacteria</taxon>
        <taxon>Bacillati</taxon>
        <taxon>Actinomycetota</taxon>
        <taxon>Actinomycetes</taxon>
        <taxon>Micrococcales</taxon>
        <taxon>Microbacteriaceae</taxon>
        <taxon>Herbiconiux</taxon>
    </lineage>
</organism>
<comment type="caution">
    <text evidence="2">The sequence shown here is derived from an EMBL/GenBank/DDBJ whole genome shotgun (WGS) entry which is preliminary data.</text>
</comment>
<evidence type="ECO:0000313" key="3">
    <source>
        <dbReference type="Proteomes" id="UP001165587"/>
    </source>
</evidence>
<keyword evidence="1" id="KW-0732">Signal</keyword>
<keyword evidence="3" id="KW-1185">Reference proteome</keyword>
<evidence type="ECO:0000256" key="1">
    <source>
        <dbReference type="SAM" id="SignalP"/>
    </source>
</evidence>
<dbReference type="Proteomes" id="UP001165587">
    <property type="component" value="Unassembled WGS sequence"/>
</dbReference>
<name>A0AA41XGY6_9MICO</name>
<feature type="chain" id="PRO_5041460099" description="Lipoprotein" evidence="1">
    <location>
        <begin position="22"/>
        <end position="171"/>
    </location>
</feature>
<proteinExistence type="predicted"/>
<feature type="signal peptide" evidence="1">
    <location>
        <begin position="1"/>
        <end position="21"/>
    </location>
</feature>
<dbReference type="AlphaFoldDB" id="A0AA41XGY6"/>
<accession>A0AA41XGY6</accession>
<reference evidence="2" key="1">
    <citation type="submission" date="2022-08" db="EMBL/GenBank/DDBJ databases">
        <authorList>
            <person name="Deng Y."/>
            <person name="Han X.-F."/>
            <person name="Zhang Y.-Q."/>
        </authorList>
    </citation>
    <scope>NUCLEOTIDE SEQUENCE</scope>
    <source>
        <strain evidence="2">CPCC 203407</strain>
    </source>
</reference>
<dbReference type="PROSITE" id="PS51257">
    <property type="entry name" value="PROKAR_LIPOPROTEIN"/>
    <property type="match status" value="1"/>
</dbReference>
<gene>
    <name evidence="2" type="ORF">N1028_02380</name>
</gene>